<dbReference type="InterPro" id="IPR000792">
    <property type="entry name" value="Tscrpt_reg_LuxR_C"/>
</dbReference>
<feature type="region of interest" description="Disordered" evidence="4">
    <location>
        <begin position="1"/>
        <end position="27"/>
    </location>
</feature>
<dbReference type="InterPro" id="IPR016032">
    <property type="entry name" value="Sig_transdc_resp-reg_C-effctor"/>
</dbReference>
<dbReference type="Pfam" id="PF25873">
    <property type="entry name" value="WHD_MalT"/>
    <property type="match status" value="1"/>
</dbReference>
<accession>A0A5P0YZM3</accession>
<dbReference type="EMBL" id="VJYK02000453">
    <property type="protein sequence ID" value="MQS05157.1"/>
    <property type="molecule type" value="Genomic_DNA"/>
</dbReference>
<dbReference type="Gene3D" id="1.10.10.10">
    <property type="entry name" value="Winged helix-like DNA-binding domain superfamily/Winged helix DNA-binding domain"/>
    <property type="match status" value="1"/>
</dbReference>
<dbReference type="SUPFAM" id="SSF46894">
    <property type="entry name" value="C-terminal effector domain of the bipartite response regulators"/>
    <property type="match status" value="1"/>
</dbReference>
<dbReference type="Gene3D" id="3.40.50.300">
    <property type="entry name" value="P-loop containing nucleotide triphosphate hydrolases"/>
    <property type="match status" value="1"/>
</dbReference>
<dbReference type="PANTHER" id="PTHR44688">
    <property type="entry name" value="DNA-BINDING TRANSCRIPTIONAL ACTIVATOR DEVR_DOSR"/>
    <property type="match status" value="1"/>
</dbReference>
<dbReference type="SUPFAM" id="SSF52540">
    <property type="entry name" value="P-loop containing nucleoside triphosphate hydrolases"/>
    <property type="match status" value="1"/>
</dbReference>
<dbReference type="PRINTS" id="PR00038">
    <property type="entry name" value="HTHLUXR"/>
</dbReference>
<keyword evidence="3" id="KW-0804">Transcription</keyword>
<dbReference type="PANTHER" id="PTHR44688:SF16">
    <property type="entry name" value="DNA-BINDING TRANSCRIPTIONAL ACTIVATOR DEVR_DOSR"/>
    <property type="match status" value="1"/>
</dbReference>
<evidence type="ECO:0000256" key="3">
    <source>
        <dbReference type="ARBA" id="ARBA00023163"/>
    </source>
</evidence>
<reference evidence="6 7" key="1">
    <citation type="submission" date="2019-10" db="EMBL/GenBank/DDBJ databases">
        <title>Streptomyces sp. nov., a novel actinobacterium isolated from alkaline environment.</title>
        <authorList>
            <person name="Golinska P."/>
        </authorList>
    </citation>
    <scope>NUCLEOTIDE SEQUENCE [LARGE SCALE GENOMIC DNA]</scope>
    <source>
        <strain evidence="6 7">OF1</strain>
    </source>
</reference>
<dbReference type="SMART" id="SM00421">
    <property type="entry name" value="HTH_LUXR"/>
    <property type="match status" value="1"/>
</dbReference>
<dbReference type="Pfam" id="PF00196">
    <property type="entry name" value="GerE"/>
    <property type="match status" value="1"/>
</dbReference>
<dbReference type="InterPro" id="IPR059106">
    <property type="entry name" value="WHD_MalT"/>
</dbReference>
<name>A0A5P0YZM3_9ACTN</name>
<keyword evidence="7" id="KW-1185">Reference proteome</keyword>
<dbReference type="OrthoDB" id="134985at2"/>
<keyword evidence="2" id="KW-0238">DNA-binding</keyword>
<dbReference type="AlphaFoldDB" id="A0A5P0YZM3"/>
<feature type="domain" description="HTH luxR-type" evidence="5">
    <location>
        <begin position="835"/>
        <end position="900"/>
    </location>
</feature>
<dbReference type="CDD" id="cd06170">
    <property type="entry name" value="LuxR_C_like"/>
    <property type="match status" value="1"/>
</dbReference>
<dbReference type="GO" id="GO:0016887">
    <property type="term" value="F:ATP hydrolysis activity"/>
    <property type="evidence" value="ECO:0007669"/>
    <property type="project" value="InterPro"/>
</dbReference>
<dbReference type="InterPro" id="IPR027417">
    <property type="entry name" value="P-loop_NTPase"/>
</dbReference>
<evidence type="ECO:0000256" key="4">
    <source>
        <dbReference type="SAM" id="MobiDB-lite"/>
    </source>
</evidence>
<keyword evidence="1" id="KW-0805">Transcription regulation</keyword>
<gene>
    <name evidence="6" type="ORF">FNX44_025605</name>
</gene>
<dbReference type="GO" id="GO:0006355">
    <property type="term" value="P:regulation of DNA-templated transcription"/>
    <property type="evidence" value="ECO:0007669"/>
    <property type="project" value="InterPro"/>
</dbReference>
<evidence type="ECO:0000313" key="7">
    <source>
        <dbReference type="Proteomes" id="UP000320857"/>
    </source>
</evidence>
<evidence type="ECO:0000313" key="6">
    <source>
        <dbReference type="EMBL" id="MQS05157.1"/>
    </source>
</evidence>
<evidence type="ECO:0000256" key="1">
    <source>
        <dbReference type="ARBA" id="ARBA00023015"/>
    </source>
</evidence>
<dbReference type="Pfam" id="PF13401">
    <property type="entry name" value="AAA_22"/>
    <property type="match status" value="1"/>
</dbReference>
<organism evidence="6 7">
    <name type="scientific">Streptomyces alkaliterrae</name>
    <dbReference type="NCBI Taxonomy" id="2213162"/>
    <lineage>
        <taxon>Bacteria</taxon>
        <taxon>Bacillati</taxon>
        <taxon>Actinomycetota</taxon>
        <taxon>Actinomycetes</taxon>
        <taxon>Kitasatosporales</taxon>
        <taxon>Streptomycetaceae</taxon>
        <taxon>Streptomyces</taxon>
    </lineage>
</organism>
<comment type="caution">
    <text evidence="6">The sequence shown here is derived from an EMBL/GenBank/DDBJ whole genome shotgun (WGS) entry which is preliminary data.</text>
</comment>
<proteinExistence type="predicted"/>
<dbReference type="InterPro" id="IPR049945">
    <property type="entry name" value="AAA_22"/>
</dbReference>
<dbReference type="Proteomes" id="UP000320857">
    <property type="component" value="Unassembled WGS sequence"/>
</dbReference>
<evidence type="ECO:0000256" key="2">
    <source>
        <dbReference type="ARBA" id="ARBA00023125"/>
    </source>
</evidence>
<evidence type="ECO:0000259" key="5">
    <source>
        <dbReference type="PROSITE" id="PS50043"/>
    </source>
</evidence>
<dbReference type="RefSeq" id="WP_143651336.1">
    <property type="nucleotide sequence ID" value="NZ_VJYK02000453.1"/>
</dbReference>
<protein>
    <submittedName>
        <fullName evidence="6">Helix-turn-helix transcriptional regulator</fullName>
    </submittedName>
</protein>
<dbReference type="InterPro" id="IPR036388">
    <property type="entry name" value="WH-like_DNA-bd_sf"/>
</dbReference>
<dbReference type="PROSITE" id="PS50043">
    <property type="entry name" value="HTH_LUXR_2"/>
    <property type="match status" value="1"/>
</dbReference>
<dbReference type="GO" id="GO:0003677">
    <property type="term" value="F:DNA binding"/>
    <property type="evidence" value="ECO:0007669"/>
    <property type="project" value="UniProtKB-KW"/>
</dbReference>
<sequence length="902" mass="95980">MGDNARGPTVPSWPRTDPLGAPLLHTRITPPVLPPTHLRRPRLLRMLDAAPHTPLTVVNGPAGAGKSLLAADWVAGLDRPVAWLNAEAEDRRPGVFWTYLLHALDGCGSPAAEAVGAPADAADVDRRLLAALAADLESRSEPLVVVIDEFDRVTGPEVPAQLEFVLRHAGAGLRLVLLARVEPLLPLHRYRAAGELVEIRAEDLAFDAAEAAALLGLHGLSLPADVCHDLVERTRGWAAGLRLCAVAAAGTSDPAVCLKEFEANRSPVADFLSAEVLARQPADVQDVLLRLSVLDRFCPDQANALTARRDAEALLVGLHRENAFVEYLGHAWYRFHPLFGEILRAHLRLRRPGLEPDLHRRAAHWLRRSGDLRAALAHGAAAGEWDFAAETLVGELALGQLLTGLRATDLSELFSGMEPGATSPAADLVRAALDLARCDVRHGTSRLRRAEARLTAPDRTEAARPDAVPEPVPETAARLGCALLEVLTARLTGSPDQAEEAAEAADGLLRELPRPLVEKHPEMTALLLTHLGSARLWAGRFEEAGMALGAAAKGPGGASTALPREDSVGHLALIDLLDGWPGRAERRVLAGASEAERFSLPEESRPPVGRLVLAAVAVERHELGRARELLDETARSRSSSEDPVAAAEQALVTARLLLGRGRARDAARAAGWSSSAATESPWVTSHRSLVRAAGHLSEGRPEDAVRVLAEVTQEGPMAAAEAAGVLAAAGRAAWAVELLDGLDGTRRGGPAVTVRAALARARIARDAGDVGAARRLVAHALLAARGDRLRRPFLDARPWIRPLLATPSARELAAGWLSSETAPAGGSPGGGAEPLPPVLEELSGREVEVLRRLAGLMSTEEIAADLYVSVNTVKTHLKGVYRKLAVHRRTDAVRRARDLGLL</sequence>